<name>A0AC34EZV0_9BILA</name>
<dbReference type="Proteomes" id="UP000887579">
    <property type="component" value="Unplaced"/>
</dbReference>
<reference evidence="2" key="1">
    <citation type="submission" date="2022-11" db="UniProtKB">
        <authorList>
            <consortium name="WormBaseParasite"/>
        </authorList>
    </citation>
    <scope>IDENTIFICATION</scope>
</reference>
<evidence type="ECO:0000313" key="1">
    <source>
        <dbReference type="Proteomes" id="UP000887579"/>
    </source>
</evidence>
<dbReference type="WBParaSite" id="ES5_v2.g10156.t1">
    <property type="protein sequence ID" value="ES5_v2.g10156.t1"/>
    <property type="gene ID" value="ES5_v2.g10156"/>
</dbReference>
<proteinExistence type="predicted"/>
<accession>A0AC34EZV0</accession>
<organism evidence="1 2">
    <name type="scientific">Panagrolaimus sp. ES5</name>
    <dbReference type="NCBI Taxonomy" id="591445"/>
    <lineage>
        <taxon>Eukaryota</taxon>
        <taxon>Metazoa</taxon>
        <taxon>Ecdysozoa</taxon>
        <taxon>Nematoda</taxon>
        <taxon>Chromadorea</taxon>
        <taxon>Rhabditida</taxon>
        <taxon>Tylenchina</taxon>
        <taxon>Panagrolaimomorpha</taxon>
        <taxon>Panagrolaimoidea</taxon>
        <taxon>Panagrolaimidae</taxon>
        <taxon>Panagrolaimus</taxon>
    </lineage>
</organism>
<evidence type="ECO:0000313" key="2">
    <source>
        <dbReference type="WBParaSite" id="ES5_v2.g10156.t1"/>
    </source>
</evidence>
<sequence length="1836" mass="212977">MAAVTASNINLVQLEEALEVDSENLEQLQYWYEQLSEVELEGSESPETIELLFRALKWLMQYEHTNAEELKEIAEKEAIELAEKEENWEQEKEILKEELSLLRERITSKAGTDDMNEAFRAEIDSLKAEINHLKQTGRDRDRELADREDKNEELSAKVEAFEKERTLLVQNQSQLEDTIRELNRRITSKSDSSDKDWEARKLKQRSEQAFILSNQLQNAVSQNDHLQVEVERLSSALEAATTLIKETTEKYGTLKEQLSNSEKTIEKLLDDNQNLKKQLALRQSDLVEKIETFELSAKEVEDLIKVKDSQIEKYKEVLNDQLMEIDEQRARLALVKNDEREAELERLRQELVEATKLARQLFGSMSGDIAVGQSLDPTAELRVRIVQLDKQLEIAQKKIAEMKEENKKLEKIAEEKDEINAKINGELERIRKISFGDADEEIKHLERQIRYREEQIEELTTKCSLLQIELQKYEDSPPAKLPSESPKPVTVPKTPPRRRGPIIKKPVQRPPTTIISKPPKIVEIEEDEFEESETTAPPRREISESYLNDVEASAMIISSLNYELMRVLQENEDKERQLKEFEKLTKDHAKDLQLARAKITLLISKYAEIKAQSMISLDIGGSNEEQIAKDSRLQELEIKVIELERLADSIKQSGSEIDRRMEEAARKLVYVQIKNSEFERKIENSERIQKSAGEMNERLRTKLRRLLTGENRKLKALSRDYELSMIEIARLQNVIIHSVPLTQYEKILKAYKSAVHKSTVNGGEYSIENDPAFETDPISNISANFGISNDQSATIIENLSLKNLEIQEINEILESQNEFFRREFDRQQLEIGELKAFLTDIENQTELKSLIVNIERRFLQGIQEQADSSDEQYFSEKELRTVTKNLTARKKAWKQERQNLVGIIVGLQNTVQRLKQQTTSVIRMDHLIQIKESAEKLKDKERNLNQKEELIDKKISDLSIRESFVESQAGAIKTVMDADFSLQRIQKSIQGYEFNVLALSNELKTAKNEIENLKKQLENNENELQELRRENNDLLSMKMDFSQFEQQEEDESKSEEEEKNEENRREKSSKRRKPKRQNSLINQLPRQLSNAYQNTISESDEEEDSILSTEPSSASERSERKEKTRTVIYDNSKEYQKQMEQVKERARLCIQSYKDQLEQKDSAIDEYKQLLESLRRQLFEKSIKEIEDEPSGILDERPKTSAELLNNVILEEKDREIFALEKEIRKLEDINGELSERLSATTTTSISLEKRNIGCQTDRTDATIITNNNNSTKNTTTRRSREQSSFENDFESESSSSENDSDREDDARTPVPPPDNNPSAGNPRPEANNDDSENDTSESESEGGTTDSGTVEDIEVVRPRRPSRSSSRSSSADNNNVRRRSSETITIAKPPTPTKPQQPGGGGGGRPASSSTFTKPPPLVVAGDDREQVIYGQRNEIRKLRERIGALERKARQLEAERDSWKERNRFGGKREQDPDAESASLRKENERLRRESKNLSRTLENQKHRIDDLEKTLSKRTSTIQSEKSVENWEEKKRYERNLAGLKKKLEEVGSREAELMERLERREKHIEQISREQQGGRNFDGERLQQIVRVLKTEKEGFDQREANMKQEIELWKERGRETMGRLDQSLKENRLLKARLERLSQKVEELEAMHQLPQHPHVPFPSPPKQQPILSPPKINNIQKYSIHTQTTARSPSPPPTPKEIIRYITIQQPVPLPLPSTPSKVVENIREPSLSSPSSNSEDKAEIYKLRKQTRLFELRITELQEEIEETQKRYENLRESYTKVVRVDRERLRDTEKIAAISVLRDKLVAKDKEIEIQRRRINDLERKIFHIENR</sequence>
<protein>
    <submittedName>
        <fullName evidence="2">Uncharacterized protein</fullName>
    </submittedName>
</protein>